<organism evidence="1 2">
    <name type="scientific">Arabidopsis suecica</name>
    <name type="common">Swedish thale-cress</name>
    <name type="synonym">Cardaminopsis suecica</name>
    <dbReference type="NCBI Taxonomy" id="45249"/>
    <lineage>
        <taxon>Eukaryota</taxon>
        <taxon>Viridiplantae</taxon>
        <taxon>Streptophyta</taxon>
        <taxon>Embryophyta</taxon>
        <taxon>Tracheophyta</taxon>
        <taxon>Spermatophyta</taxon>
        <taxon>Magnoliopsida</taxon>
        <taxon>eudicotyledons</taxon>
        <taxon>Gunneridae</taxon>
        <taxon>Pentapetalae</taxon>
        <taxon>rosids</taxon>
        <taxon>malvids</taxon>
        <taxon>Brassicales</taxon>
        <taxon>Brassicaceae</taxon>
        <taxon>Camelineae</taxon>
        <taxon>Arabidopsis</taxon>
    </lineage>
</organism>
<proteinExistence type="predicted"/>
<dbReference type="EMBL" id="JAEFBJ010000003">
    <property type="protein sequence ID" value="KAG7633120.1"/>
    <property type="molecule type" value="Genomic_DNA"/>
</dbReference>
<keyword evidence="2" id="KW-1185">Reference proteome</keyword>
<dbReference type="AlphaFoldDB" id="A0A8T2FEZ4"/>
<reference evidence="1 2" key="1">
    <citation type="submission" date="2020-12" db="EMBL/GenBank/DDBJ databases">
        <title>Concerted genomic and epigenomic changes stabilize Arabidopsis allopolyploids.</title>
        <authorList>
            <person name="Chen Z."/>
        </authorList>
    </citation>
    <scope>NUCLEOTIDE SEQUENCE [LARGE SCALE GENOMIC DNA]</scope>
    <source>
        <strain evidence="1">As9502</strain>
        <tissue evidence="1">Leaf</tissue>
    </source>
</reference>
<protein>
    <submittedName>
        <fullName evidence="1">Uncharacterized protein</fullName>
    </submittedName>
</protein>
<sequence length="270" mass="30847">MDFDYTIQALRRNKKLEHAKPKTHTDFDYTIKALRSKKKLGDAKPKTHTEFSYTIKALTSKKKLEDTKTKTHTDFDYTIKALRSKKKLEDTKTKTHTDFDYTIKGLRSKKKLEGAKPKTHTEFSDTIKALKSKKKLGLGLGAEYDLMSCYMLLIAKYSETLILKTTKYWDGLRTVLDPCGRVRGRVNSWSLLFFLVLECLVECGMKKALKLVIEYAVKWCDGDTRLPGRVIRSSRGQAMGISHSTWGSSDVIEWRSGDGDEDTRPGGRVM</sequence>
<evidence type="ECO:0000313" key="1">
    <source>
        <dbReference type="EMBL" id="KAG7633120.1"/>
    </source>
</evidence>
<dbReference type="Proteomes" id="UP000694251">
    <property type="component" value="Chromosome 3"/>
</dbReference>
<name>A0A8T2FEZ4_ARASU</name>
<evidence type="ECO:0000313" key="2">
    <source>
        <dbReference type="Proteomes" id="UP000694251"/>
    </source>
</evidence>
<gene>
    <name evidence="1" type="ORF">ISN44_As03g033090</name>
</gene>
<accession>A0A8T2FEZ4</accession>
<comment type="caution">
    <text evidence="1">The sequence shown here is derived from an EMBL/GenBank/DDBJ whole genome shotgun (WGS) entry which is preliminary data.</text>
</comment>